<feature type="region of interest" description="Disordered" evidence="1">
    <location>
        <begin position="293"/>
        <end position="312"/>
    </location>
</feature>
<dbReference type="PANTHER" id="PTHR39339:SF1">
    <property type="entry name" value="CHAD DOMAIN-CONTAINING PROTEIN"/>
    <property type="match status" value="1"/>
</dbReference>
<organism evidence="3 4">
    <name type="scientific">Kocuria palustris PEL</name>
    <dbReference type="NCBI Taxonomy" id="1236550"/>
    <lineage>
        <taxon>Bacteria</taxon>
        <taxon>Bacillati</taxon>
        <taxon>Actinomycetota</taxon>
        <taxon>Actinomycetes</taxon>
        <taxon>Micrococcales</taxon>
        <taxon>Micrococcaceae</taxon>
        <taxon>Kocuria</taxon>
    </lineage>
</organism>
<dbReference type="InterPro" id="IPR007899">
    <property type="entry name" value="CHAD_dom"/>
</dbReference>
<proteinExistence type="predicted"/>
<evidence type="ECO:0000259" key="2">
    <source>
        <dbReference type="PROSITE" id="PS51708"/>
    </source>
</evidence>
<feature type="region of interest" description="Disordered" evidence="1">
    <location>
        <begin position="1"/>
        <end position="45"/>
    </location>
</feature>
<evidence type="ECO:0000256" key="1">
    <source>
        <dbReference type="SAM" id="MobiDB-lite"/>
    </source>
</evidence>
<dbReference type="PROSITE" id="PS51708">
    <property type="entry name" value="CHAD"/>
    <property type="match status" value="1"/>
</dbReference>
<dbReference type="SMART" id="SM00880">
    <property type="entry name" value="CHAD"/>
    <property type="match status" value="1"/>
</dbReference>
<dbReference type="Proteomes" id="UP000009877">
    <property type="component" value="Unassembled WGS sequence"/>
</dbReference>
<reference evidence="3 4" key="1">
    <citation type="journal article" date="2014" name="Genome Announc.">
        <title>Draft Genome Sequence of Kocuria palustris PEL.</title>
        <authorList>
            <person name="Sharma G."/>
            <person name="Khatri I."/>
            <person name="Subramanian S."/>
        </authorList>
    </citation>
    <scope>NUCLEOTIDE SEQUENCE [LARGE SCALE GENOMIC DNA]</scope>
    <source>
        <strain evidence="3 4">PEL</strain>
    </source>
</reference>
<dbReference type="EMBL" id="ANHZ02000007">
    <property type="protein sequence ID" value="EME36896.1"/>
    <property type="molecule type" value="Genomic_DNA"/>
</dbReference>
<dbReference type="AlphaFoldDB" id="M2XCX7"/>
<comment type="caution">
    <text evidence="3">The sequence shown here is derived from an EMBL/GenBank/DDBJ whole genome shotgun (WGS) entry which is preliminary data.</text>
</comment>
<evidence type="ECO:0000313" key="4">
    <source>
        <dbReference type="Proteomes" id="UP000009877"/>
    </source>
</evidence>
<keyword evidence="4" id="KW-1185">Reference proteome</keyword>
<name>M2XCX7_9MICC</name>
<protein>
    <recommendedName>
        <fullName evidence="2">CHAD domain-containing protein</fullName>
    </recommendedName>
</protein>
<feature type="region of interest" description="Disordered" evidence="1">
    <location>
        <begin position="114"/>
        <end position="151"/>
    </location>
</feature>
<evidence type="ECO:0000313" key="3">
    <source>
        <dbReference type="EMBL" id="EME36896.1"/>
    </source>
</evidence>
<dbReference type="STRING" id="71999.KPaMU14_12215"/>
<accession>M2XCX7</accession>
<feature type="compositionally biased region" description="Basic and acidic residues" evidence="1">
    <location>
        <begin position="303"/>
        <end position="312"/>
    </location>
</feature>
<gene>
    <name evidence="3" type="ORF">C884_02256</name>
</gene>
<dbReference type="PANTHER" id="PTHR39339">
    <property type="entry name" value="SLR1444 PROTEIN"/>
    <property type="match status" value="1"/>
</dbReference>
<dbReference type="InterPro" id="IPR038186">
    <property type="entry name" value="CHAD_dom_sf"/>
</dbReference>
<sequence>MPAAETSEPRTVRLSGRASAQIQRLPLPSPASGEEMAGAVFHDTDDRALRRRGITLSRIADPERGWLLSVPEGDDHWAVEVPRLRSAPERLPAAVAQLLSGIVGQDELIEIDDDGQTAESATGAKESAKPAKKAPSKKGKAKNRKAVATGGEPSGVDVLQAVLAQQAAALELWDLKARLDLPDALHQLRVAARSLRGLLKSARPFLDRGVADELGNRLQQLGRSLSAARDAEVLAEQLPARAEALQGRVGEKTVQALAQTALKDAEASAAKVRGGAQPERAATLELARCAAQNPPFTDKGRKKAEELTPRQMSDRLVRRALRKAAKETDRTLAADRDEQLDAEQRLEHLHTVRKATKRVRYVTKVLKAAGFRPAKPMRKLGKAAKKAQDGLGETMDASVALTWLQDSTAALRRAGADPFELGLLTGAELQRLAHGIDDGYEVMARLARRFEDHSS</sequence>
<feature type="domain" description="CHAD" evidence="2">
    <location>
        <begin position="152"/>
        <end position="449"/>
    </location>
</feature>
<feature type="compositionally biased region" description="Basic residues" evidence="1">
    <location>
        <begin position="130"/>
        <end position="145"/>
    </location>
</feature>
<dbReference type="Pfam" id="PF05235">
    <property type="entry name" value="CHAD"/>
    <property type="match status" value="1"/>
</dbReference>
<dbReference type="RefSeq" id="WP_006214287.1">
    <property type="nucleotide sequence ID" value="NZ_ANHZ02000007.1"/>
</dbReference>
<dbReference type="Gene3D" id="1.40.20.10">
    <property type="entry name" value="CHAD domain"/>
    <property type="match status" value="1"/>
</dbReference>